<name>A0A3L6R7R0_PANMI</name>
<dbReference type="OrthoDB" id="688125at2759"/>
<dbReference type="InterPro" id="IPR038765">
    <property type="entry name" value="Papain-like_cys_pep_sf"/>
</dbReference>
<organism evidence="1 2">
    <name type="scientific">Panicum miliaceum</name>
    <name type="common">Proso millet</name>
    <name type="synonym">Broomcorn millet</name>
    <dbReference type="NCBI Taxonomy" id="4540"/>
    <lineage>
        <taxon>Eukaryota</taxon>
        <taxon>Viridiplantae</taxon>
        <taxon>Streptophyta</taxon>
        <taxon>Embryophyta</taxon>
        <taxon>Tracheophyta</taxon>
        <taxon>Spermatophyta</taxon>
        <taxon>Magnoliopsida</taxon>
        <taxon>Liliopsida</taxon>
        <taxon>Poales</taxon>
        <taxon>Poaceae</taxon>
        <taxon>PACMAD clade</taxon>
        <taxon>Panicoideae</taxon>
        <taxon>Panicodae</taxon>
        <taxon>Paniceae</taxon>
        <taxon>Panicinae</taxon>
        <taxon>Panicum</taxon>
        <taxon>Panicum sect. Panicum</taxon>
    </lineage>
</organism>
<evidence type="ECO:0008006" key="3">
    <source>
        <dbReference type="Google" id="ProtNLM"/>
    </source>
</evidence>
<dbReference type="EMBL" id="PQIB02000009">
    <property type="protein sequence ID" value="RLM98557.1"/>
    <property type="molecule type" value="Genomic_DNA"/>
</dbReference>
<gene>
    <name evidence="1" type="ORF">C2845_PM06G11420</name>
</gene>
<dbReference type="AlphaFoldDB" id="A0A3L6R7R0"/>
<accession>A0A3L6R7R0</accession>
<proteinExistence type="predicted"/>
<comment type="caution">
    <text evidence="1">The sequence shown here is derived from an EMBL/GenBank/DDBJ whole genome shotgun (WGS) entry which is preliminary data.</text>
</comment>
<protein>
    <recommendedName>
        <fullName evidence="3">Peptidase C1A papain C-terminal domain-containing protein</fullName>
    </recommendedName>
</protein>
<dbReference type="Gene3D" id="3.90.70.10">
    <property type="entry name" value="Cysteine proteinases"/>
    <property type="match status" value="1"/>
</dbReference>
<dbReference type="Proteomes" id="UP000275267">
    <property type="component" value="Unassembled WGS sequence"/>
</dbReference>
<dbReference type="SUPFAM" id="SSF54001">
    <property type="entry name" value="Cysteine proteinases"/>
    <property type="match status" value="1"/>
</dbReference>
<evidence type="ECO:0000313" key="2">
    <source>
        <dbReference type="Proteomes" id="UP000275267"/>
    </source>
</evidence>
<keyword evidence="2" id="KW-1185">Reference proteome</keyword>
<sequence>MAPIRGTRSTRNQVTWTCKAGHINDPQEHLLFDMPCFECRCGCGEKFDNDFEFFMGDVKVNNHDVIGEPMHQEGATCVAFAYAKIMESTKRMKAIIEKKDPDLVPVMSAEDLVHKYEKLIGNDTSTGIKKVVHMAQILKDQGIRSEDKKTLYKVSDISTIRRDDCESIASALGKGFPLHAGLRVGKNLQKLKFCQIYKPPHGSQFIAQRIPVKGHAVVLIGAGRKKGRWYYFFLNSWRRFCVRKDSRGKLLRYGVGFSAI</sequence>
<reference evidence="2" key="1">
    <citation type="journal article" date="2019" name="Nat. Commun.">
        <title>The genome of broomcorn millet.</title>
        <authorList>
            <person name="Zou C."/>
            <person name="Miki D."/>
            <person name="Li D."/>
            <person name="Tang Q."/>
            <person name="Xiao L."/>
            <person name="Rajput S."/>
            <person name="Deng P."/>
            <person name="Jia W."/>
            <person name="Huang R."/>
            <person name="Zhang M."/>
            <person name="Sun Y."/>
            <person name="Hu J."/>
            <person name="Fu X."/>
            <person name="Schnable P.S."/>
            <person name="Li F."/>
            <person name="Zhang H."/>
            <person name="Feng B."/>
            <person name="Zhu X."/>
            <person name="Liu R."/>
            <person name="Schnable J.C."/>
            <person name="Zhu J.-K."/>
            <person name="Zhang H."/>
        </authorList>
    </citation>
    <scope>NUCLEOTIDE SEQUENCE [LARGE SCALE GENOMIC DNA]</scope>
</reference>
<evidence type="ECO:0000313" key="1">
    <source>
        <dbReference type="EMBL" id="RLM98557.1"/>
    </source>
</evidence>